<organism evidence="2 3">
    <name type="scientific">Sporisorium scitamineum</name>
    <dbReference type="NCBI Taxonomy" id="49012"/>
    <lineage>
        <taxon>Eukaryota</taxon>
        <taxon>Fungi</taxon>
        <taxon>Dikarya</taxon>
        <taxon>Basidiomycota</taxon>
        <taxon>Ustilaginomycotina</taxon>
        <taxon>Ustilaginomycetes</taxon>
        <taxon>Ustilaginales</taxon>
        <taxon>Ustilaginaceae</taxon>
        <taxon>Sporisorium</taxon>
    </lineage>
</organism>
<evidence type="ECO:0000259" key="1">
    <source>
        <dbReference type="Pfam" id="PF25411"/>
    </source>
</evidence>
<accession>A0A0F7RVD6</accession>
<dbReference type="Proteomes" id="UP000242770">
    <property type="component" value="Unassembled WGS sequence"/>
</dbReference>
<keyword evidence="3" id="KW-1185">Reference proteome</keyword>
<evidence type="ECO:0000313" key="3">
    <source>
        <dbReference type="Proteomes" id="UP000242770"/>
    </source>
</evidence>
<sequence length="261" mass="29560">MQILKPLPALLSIGAAYARRGSHRAQCLQQALSEAKPWGDFAHFSVTICFIGESSIDNRSDRRSAHDDPWYKHLFYTDCEGQSHCFMLGVNNKWFGSAPPGSDYIAIAYNIPGECTYKYDGQHIVGCQRNKILKTLPVLLLLSAAYASPTLHKRRKSRKECIRAMTYLVRDATKEFKPNAVVCYHGRNSATDERSTLTDKHEGHFGNKGYYKCGNVGIDCFWMKGKNQWKGYEDAGDDNIHVLFTRKKCKYIKDAVSVICD</sequence>
<protein>
    <recommendedName>
        <fullName evidence="1">DUF7888 domain-containing protein</fullName>
    </recommendedName>
</protein>
<name>A0A0F7RVD6_9BASI</name>
<dbReference type="Pfam" id="PF25411">
    <property type="entry name" value="DUF7888"/>
    <property type="match status" value="1"/>
</dbReference>
<reference evidence="3" key="1">
    <citation type="submission" date="2014-06" db="EMBL/GenBank/DDBJ databases">
        <authorList>
            <person name="Berkman P.J."/>
        </authorList>
    </citation>
    <scope>NUCLEOTIDE SEQUENCE [LARGE SCALE GENOMIC DNA]</scope>
</reference>
<gene>
    <name evidence="2" type="primary">SSCI12720.1</name>
</gene>
<evidence type="ECO:0000313" key="2">
    <source>
        <dbReference type="EMBL" id="CDR99059.1"/>
    </source>
</evidence>
<dbReference type="InterPro" id="IPR057210">
    <property type="entry name" value="DUF7888"/>
</dbReference>
<feature type="domain" description="DUF7888" evidence="1">
    <location>
        <begin position="154"/>
        <end position="260"/>
    </location>
</feature>
<dbReference type="EMBL" id="CCFA01000655">
    <property type="protein sequence ID" value="CDR99059.1"/>
    <property type="molecule type" value="Genomic_DNA"/>
</dbReference>
<proteinExistence type="predicted"/>
<dbReference type="AlphaFoldDB" id="A0A0F7RVD6"/>